<evidence type="ECO:0000256" key="8">
    <source>
        <dbReference type="ARBA" id="ARBA00022737"/>
    </source>
</evidence>
<dbReference type="GO" id="GO:0005536">
    <property type="term" value="F:D-glucose binding"/>
    <property type="evidence" value="ECO:0007669"/>
    <property type="project" value="InterPro"/>
</dbReference>
<evidence type="ECO:0000259" key="18">
    <source>
        <dbReference type="Pfam" id="PF00931"/>
    </source>
</evidence>
<dbReference type="InterPro" id="IPR055414">
    <property type="entry name" value="LRR_R13L4/SHOC2-like"/>
</dbReference>
<dbReference type="GO" id="GO:0005739">
    <property type="term" value="C:mitochondrion"/>
    <property type="evidence" value="ECO:0007669"/>
    <property type="project" value="TreeGrafter"/>
</dbReference>
<dbReference type="Gene3D" id="3.80.10.10">
    <property type="entry name" value="Ribonuclease Inhibitor"/>
    <property type="match status" value="3"/>
</dbReference>
<dbReference type="Proteomes" id="UP000092600">
    <property type="component" value="Unassembled WGS sequence"/>
</dbReference>
<dbReference type="SUPFAM" id="SSF53067">
    <property type="entry name" value="Actin-like ATPase domain"/>
    <property type="match status" value="2"/>
</dbReference>
<dbReference type="UniPathway" id="UPA00242"/>
<dbReference type="GO" id="GO:0051707">
    <property type="term" value="P:response to other organism"/>
    <property type="evidence" value="ECO:0007669"/>
    <property type="project" value="UniProtKB-ARBA"/>
</dbReference>
<gene>
    <name evidence="22" type="ORF">ACMD2_12203</name>
</gene>
<evidence type="ECO:0000256" key="10">
    <source>
        <dbReference type="ARBA" id="ARBA00022777"/>
    </source>
</evidence>
<dbReference type="InterPro" id="IPR027417">
    <property type="entry name" value="P-loop_NTPase"/>
</dbReference>
<feature type="domain" description="Hexokinase N-terminal" evidence="17">
    <location>
        <begin position="41"/>
        <end position="239"/>
    </location>
</feature>
<evidence type="ECO:0000256" key="2">
    <source>
        <dbReference type="ARBA" id="ARBA00005028"/>
    </source>
</evidence>
<dbReference type="InterPro" id="IPR041118">
    <property type="entry name" value="Rx_N"/>
</dbReference>
<dbReference type="GO" id="GO:0006952">
    <property type="term" value="P:defense response"/>
    <property type="evidence" value="ECO:0007669"/>
    <property type="project" value="UniProtKB-KW"/>
</dbReference>
<keyword evidence="12" id="KW-0067">ATP-binding</keyword>
<comment type="caution">
    <text evidence="22">The sequence shown here is derived from an EMBL/GenBank/DDBJ whole genome shotgun (WGS) entry which is preliminary data.</text>
</comment>
<keyword evidence="13" id="KW-0324">Glycolysis</keyword>
<comment type="catalytic activity">
    <reaction evidence="14">
        <text>a D-hexose + ATP = a D-hexose 6-phosphate + ADP + H(+)</text>
        <dbReference type="Rhea" id="RHEA:22740"/>
        <dbReference type="ChEBI" id="CHEBI:4194"/>
        <dbReference type="ChEBI" id="CHEBI:15378"/>
        <dbReference type="ChEBI" id="CHEBI:30616"/>
        <dbReference type="ChEBI" id="CHEBI:229467"/>
        <dbReference type="ChEBI" id="CHEBI:456216"/>
        <dbReference type="EC" id="2.7.1.1"/>
    </reaction>
    <physiologicalReaction direction="left-to-right" evidence="14">
        <dbReference type="Rhea" id="RHEA:22741"/>
    </physiologicalReaction>
</comment>
<dbReference type="PRINTS" id="PR00475">
    <property type="entry name" value="HEXOKINASE"/>
</dbReference>
<dbReference type="Gene3D" id="3.30.420.40">
    <property type="match status" value="1"/>
</dbReference>
<evidence type="ECO:0000256" key="9">
    <source>
        <dbReference type="ARBA" id="ARBA00022741"/>
    </source>
</evidence>
<dbReference type="GO" id="GO:0005524">
    <property type="term" value="F:ATP binding"/>
    <property type="evidence" value="ECO:0007669"/>
    <property type="project" value="UniProtKB-KW"/>
</dbReference>
<dbReference type="Pfam" id="PF00931">
    <property type="entry name" value="NB-ARC"/>
    <property type="match status" value="1"/>
</dbReference>
<evidence type="ECO:0000259" key="19">
    <source>
        <dbReference type="Pfam" id="PF03727"/>
    </source>
</evidence>
<dbReference type="Pfam" id="PF23598">
    <property type="entry name" value="LRR_14"/>
    <property type="match status" value="1"/>
</dbReference>
<keyword evidence="6" id="KW-0433">Leucine-rich repeat</keyword>
<dbReference type="InterPro" id="IPR001312">
    <property type="entry name" value="Hexokinase"/>
</dbReference>
<dbReference type="GO" id="GO:0019318">
    <property type="term" value="P:hexose metabolic process"/>
    <property type="evidence" value="ECO:0007669"/>
    <property type="project" value="UniProtKB-UniPathway"/>
</dbReference>
<dbReference type="STRING" id="4615.A0A199V8K9"/>
<comment type="pathway">
    <text evidence="2">Carbohydrate metabolism; hexose metabolism.</text>
</comment>
<evidence type="ECO:0000256" key="15">
    <source>
        <dbReference type="ARBA" id="ARBA00047905"/>
    </source>
</evidence>
<dbReference type="PANTHER" id="PTHR19443:SF6">
    <property type="entry name" value="HEXOKINASE-4"/>
    <property type="match status" value="1"/>
</dbReference>
<keyword evidence="8" id="KW-0677">Repeat</keyword>
<evidence type="ECO:0000256" key="3">
    <source>
        <dbReference type="ARBA" id="ARBA00008894"/>
    </source>
</evidence>
<dbReference type="PROSITE" id="PS51257">
    <property type="entry name" value="PROKAR_LIPOPROTEIN"/>
    <property type="match status" value="1"/>
</dbReference>
<feature type="domain" description="Hexokinase C-terminal" evidence="19">
    <location>
        <begin position="246"/>
        <end position="479"/>
    </location>
</feature>
<dbReference type="Pfam" id="PF18052">
    <property type="entry name" value="Rx_N"/>
    <property type="match status" value="1"/>
</dbReference>
<dbReference type="GO" id="GO:0001678">
    <property type="term" value="P:intracellular glucose homeostasis"/>
    <property type="evidence" value="ECO:0007669"/>
    <property type="project" value="InterPro"/>
</dbReference>
<dbReference type="EC" id="2.7.1.1" evidence="5"/>
<dbReference type="InterPro" id="IPR022672">
    <property type="entry name" value="Hexokinase_N"/>
</dbReference>
<comment type="catalytic activity">
    <reaction evidence="15">
        <text>D-fructose + ATP = D-fructose 6-phosphate + ADP + H(+)</text>
        <dbReference type="Rhea" id="RHEA:16125"/>
        <dbReference type="ChEBI" id="CHEBI:15378"/>
        <dbReference type="ChEBI" id="CHEBI:30616"/>
        <dbReference type="ChEBI" id="CHEBI:37721"/>
        <dbReference type="ChEBI" id="CHEBI:61527"/>
        <dbReference type="ChEBI" id="CHEBI:456216"/>
        <dbReference type="EC" id="2.7.1.1"/>
    </reaction>
    <physiologicalReaction direction="left-to-right" evidence="15">
        <dbReference type="Rhea" id="RHEA:16126"/>
    </physiologicalReaction>
</comment>
<evidence type="ECO:0000259" key="17">
    <source>
        <dbReference type="Pfam" id="PF00349"/>
    </source>
</evidence>
<evidence type="ECO:0000256" key="11">
    <source>
        <dbReference type="ARBA" id="ARBA00022821"/>
    </source>
</evidence>
<evidence type="ECO:0000256" key="4">
    <source>
        <dbReference type="ARBA" id="ARBA00009225"/>
    </source>
</evidence>
<dbReference type="AlphaFoldDB" id="A0A199V8K9"/>
<dbReference type="Gene3D" id="3.40.50.300">
    <property type="entry name" value="P-loop containing nucleotide triphosphate hydrolases"/>
    <property type="match status" value="1"/>
</dbReference>
<comment type="similarity">
    <text evidence="3">Belongs to the disease resistance NB-LRR family.</text>
</comment>
<comment type="similarity">
    <text evidence="4">Belongs to the hexokinase family.</text>
</comment>
<evidence type="ECO:0000259" key="21">
    <source>
        <dbReference type="Pfam" id="PF23598"/>
    </source>
</evidence>
<dbReference type="GO" id="GO:0006096">
    <property type="term" value="P:glycolytic process"/>
    <property type="evidence" value="ECO:0007669"/>
    <property type="project" value="UniProtKB-UniPathway"/>
</dbReference>
<dbReference type="Pfam" id="PF03727">
    <property type="entry name" value="Hexokinase_2"/>
    <property type="match status" value="1"/>
</dbReference>
<evidence type="ECO:0000256" key="16">
    <source>
        <dbReference type="ARBA" id="ARBA00048160"/>
    </source>
</evidence>
<protein>
    <recommendedName>
        <fullName evidence="5">hexokinase</fullName>
        <ecNumber evidence="5">2.7.1.1</ecNumber>
    </recommendedName>
</protein>
<keyword evidence="10 22" id="KW-0418">Kinase</keyword>
<dbReference type="GO" id="GO:0009749">
    <property type="term" value="P:response to glucose"/>
    <property type="evidence" value="ECO:0007669"/>
    <property type="project" value="UniProtKB-ARBA"/>
</dbReference>
<evidence type="ECO:0000256" key="5">
    <source>
        <dbReference type="ARBA" id="ARBA00012324"/>
    </source>
</evidence>
<keyword evidence="9" id="KW-0547">Nucleotide-binding</keyword>
<dbReference type="Gene3D" id="3.40.367.20">
    <property type="match status" value="1"/>
</dbReference>
<dbReference type="InterPro" id="IPR043129">
    <property type="entry name" value="ATPase_NBD"/>
</dbReference>
<dbReference type="InterPro" id="IPR002182">
    <property type="entry name" value="NB-ARC"/>
</dbReference>
<evidence type="ECO:0000256" key="1">
    <source>
        <dbReference type="ARBA" id="ARBA00004888"/>
    </source>
</evidence>
<evidence type="ECO:0000256" key="12">
    <source>
        <dbReference type="ARBA" id="ARBA00022840"/>
    </source>
</evidence>
<feature type="domain" description="NB-ARC" evidence="18">
    <location>
        <begin position="675"/>
        <end position="715"/>
    </location>
</feature>
<proteinExistence type="inferred from homology"/>
<organism evidence="22 23">
    <name type="scientific">Ananas comosus</name>
    <name type="common">Pineapple</name>
    <name type="synonym">Ananas ananas</name>
    <dbReference type="NCBI Taxonomy" id="4615"/>
    <lineage>
        <taxon>Eukaryota</taxon>
        <taxon>Viridiplantae</taxon>
        <taxon>Streptophyta</taxon>
        <taxon>Embryophyta</taxon>
        <taxon>Tracheophyta</taxon>
        <taxon>Spermatophyta</taxon>
        <taxon>Magnoliopsida</taxon>
        <taxon>Liliopsida</taxon>
        <taxon>Poales</taxon>
        <taxon>Bromeliaceae</taxon>
        <taxon>Bromelioideae</taxon>
        <taxon>Ananas</taxon>
    </lineage>
</organism>
<dbReference type="SUPFAM" id="SSF52058">
    <property type="entry name" value="L domain-like"/>
    <property type="match status" value="2"/>
</dbReference>
<dbReference type="InterPro" id="IPR022673">
    <property type="entry name" value="Hexokinase_C"/>
</dbReference>
<dbReference type="PANTHER" id="PTHR19443">
    <property type="entry name" value="HEXOKINASE"/>
    <property type="match status" value="1"/>
</dbReference>
<evidence type="ECO:0000256" key="6">
    <source>
        <dbReference type="ARBA" id="ARBA00022614"/>
    </source>
</evidence>
<evidence type="ECO:0000313" key="23">
    <source>
        <dbReference type="Proteomes" id="UP000092600"/>
    </source>
</evidence>
<evidence type="ECO:0000259" key="20">
    <source>
        <dbReference type="Pfam" id="PF18052"/>
    </source>
</evidence>
<dbReference type="GO" id="GO:0043531">
    <property type="term" value="F:ADP binding"/>
    <property type="evidence" value="ECO:0007669"/>
    <property type="project" value="InterPro"/>
</dbReference>
<evidence type="ECO:0000256" key="13">
    <source>
        <dbReference type="ARBA" id="ARBA00023152"/>
    </source>
</evidence>
<evidence type="ECO:0000256" key="7">
    <source>
        <dbReference type="ARBA" id="ARBA00022679"/>
    </source>
</evidence>
<dbReference type="InterPro" id="IPR032675">
    <property type="entry name" value="LRR_dom_sf"/>
</dbReference>
<dbReference type="GO" id="GO:0004340">
    <property type="term" value="F:glucokinase activity"/>
    <property type="evidence" value="ECO:0007669"/>
    <property type="project" value="UniProtKB-ARBA"/>
</dbReference>
<sequence length="1273" mass="142584">MGRVGFGVAVGCAVVSCAIAAALAWRRARGRGRWRRAAEVVREFEEGCATPVARLRQVVDAMVVEMHAGLASDGGSKLKMLLTFVDSLPDGTEEGTYYALDLGGTNFRVLRVQLGGKGSLILNHQVERQPIPHELMTSTSENLFDFIALTLKRFVEKEDGSQHYSDDERALGFTFSFPVRQTSVASGVLIKWTKGFSIEDTVGKDVAQCLEEAMTKRGLNMRVAALVNDTVGTLALGHYYDEDAVAAVVIGTGSNACYVERTDAIIKCQGLTNSGSMVVNMEWGNFWSSHLPRTSYDIALDDEGPNPNDQGFEKMISGMYLGDVARRVLQRMAQESDIFDDTPQNLNVPFSLRTPLMAAMHTDDSADLREVKTILQEYLHISDVPLKTRRLVVKVCDIITRRAARLAAAGIVSILKKIGRDGRTKGKPRRTVVAIEGPLYSSYAIFRDYLNETLVELLSEEVAQNVILKVCEDGSGLAAKELEVVRRCSSMASSLFSLLVSAVTKLTRFVEGAHFTSSLLPSSSSNPFATLQEDLKHLKRTLLRIHATLADVEEREIRDNSVKLWLHEIKAVAYDADDILDEYHYELLRRQVEGKPSPVIRKRKMGQIRDLSFPAGLSGRINEVRMRLDEIAKDRDALHLREEDGERRLNDACWKLIPTSSLVDDSRVYGRDIDKKNIIQLLLSDGQPKVDVIPIVGPGGVGKTTLAQLVYNDPMVLDVDEDTLHASLVPTDGQNIIEFQTLNEPKRLRTFLILKLKQMQVLQVEMPEFLLQNLKCLRTIDLSYTMLEVLPDSIGELKHLRYLGLRETNIRVLPESLCSLYNLQVLDLSHCMSILELPQGIGNLVSLRHLSLPVMEDSHICMPTGLGNLTNLRSLSAFYIGGNKWHCGIGELTGLVDLRELRILGLERVTESDNADLTKMKNLEKLTIFWSYGSCTASDDCSRIRVQYNCTNWRRTTIDIQKLDAAYVLENLQLHTTLKELALNGYNGTRLPSWLGDPSFSKLTSIRLDLGDDKCTFLPPLGRLPSLKHLFVGGMQRMQCIGREFCGCCSASAGGFRALETLELTEMRALEEWREVHINDFPRLDELAISTCPKLHRLPDCLSSLAKLEINDCKVLTTFPKLPSLTGLKLWGSCNWHIWSVSLDLPNLEYLQISNYDRPTLDFYPNLPALKVLTIECCKNLEKAAGSHHLISLQSLEIYSCPKFQGLTDKHLHPQFAVFLGLGESKPPLPYSKARDRRARKALALARLMQKEDFNSHQERISQFNLFPPHLFK</sequence>
<dbReference type="Pfam" id="PF00349">
    <property type="entry name" value="Hexokinase_1"/>
    <property type="match status" value="1"/>
</dbReference>
<comment type="catalytic activity">
    <reaction evidence="16">
        <text>D-glucose + ATP = D-glucose 6-phosphate + ADP + H(+)</text>
        <dbReference type="Rhea" id="RHEA:17825"/>
        <dbReference type="ChEBI" id="CHEBI:4167"/>
        <dbReference type="ChEBI" id="CHEBI:15378"/>
        <dbReference type="ChEBI" id="CHEBI:30616"/>
        <dbReference type="ChEBI" id="CHEBI:61548"/>
        <dbReference type="ChEBI" id="CHEBI:456216"/>
        <dbReference type="EC" id="2.7.1.1"/>
    </reaction>
    <physiologicalReaction direction="left-to-right" evidence="16">
        <dbReference type="Rhea" id="RHEA:17826"/>
    </physiologicalReaction>
</comment>
<keyword evidence="7" id="KW-0808">Transferase</keyword>
<dbReference type="GO" id="GO:0005829">
    <property type="term" value="C:cytosol"/>
    <property type="evidence" value="ECO:0007669"/>
    <property type="project" value="TreeGrafter"/>
</dbReference>
<dbReference type="PROSITE" id="PS51748">
    <property type="entry name" value="HEXOKINASE_2"/>
    <property type="match status" value="1"/>
</dbReference>
<dbReference type="EMBL" id="LSRQ01002821">
    <property type="protein sequence ID" value="OAY73150.1"/>
    <property type="molecule type" value="Genomic_DNA"/>
</dbReference>
<dbReference type="CDD" id="cd24020">
    <property type="entry name" value="ASKHA_NBD_HK_plant"/>
    <property type="match status" value="1"/>
</dbReference>
<evidence type="ECO:0000313" key="22">
    <source>
        <dbReference type="EMBL" id="OAY73150.1"/>
    </source>
</evidence>
<feature type="domain" description="Disease resistance R13L4/SHOC-2-like LRR" evidence="21">
    <location>
        <begin position="771"/>
        <end position="1065"/>
    </location>
</feature>
<comment type="pathway">
    <text evidence="1">Carbohydrate degradation; glycolysis; D-glyceraldehyde 3-phosphate and glycerone phosphate from D-glucose: step 1/4.</text>
</comment>
<name>A0A199V8K9_ANACO</name>
<keyword evidence="11" id="KW-0611">Plant defense</keyword>
<dbReference type="FunFam" id="3.30.420.40:FF:000034">
    <property type="entry name" value="Phosphotransferase"/>
    <property type="match status" value="1"/>
</dbReference>
<dbReference type="Gene3D" id="1.20.5.4130">
    <property type="match status" value="1"/>
</dbReference>
<reference evidence="22 23" key="1">
    <citation type="journal article" date="2016" name="DNA Res.">
        <title>The draft genome of MD-2 pineapple using hybrid error correction of long reads.</title>
        <authorList>
            <person name="Redwan R.M."/>
            <person name="Saidin A."/>
            <person name="Kumar S.V."/>
        </authorList>
    </citation>
    <scope>NUCLEOTIDE SEQUENCE [LARGE SCALE GENOMIC DNA]</scope>
    <source>
        <strain evidence="23">cv. MD2</strain>
        <tissue evidence="22">Leaf</tissue>
    </source>
</reference>
<dbReference type="UniPathway" id="UPA00109">
    <property type="reaction ID" value="UER00180"/>
</dbReference>
<feature type="domain" description="Disease resistance N-terminal" evidence="20">
    <location>
        <begin position="526"/>
        <end position="597"/>
    </location>
</feature>
<dbReference type="FunFam" id="3.40.367.20:FF:000003">
    <property type="entry name" value="Phosphotransferase"/>
    <property type="match status" value="1"/>
</dbReference>
<accession>A0A199V8K9</accession>
<evidence type="ECO:0000256" key="14">
    <source>
        <dbReference type="ARBA" id="ARBA00044613"/>
    </source>
</evidence>
<dbReference type="SUPFAM" id="SSF52540">
    <property type="entry name" value="P-loop containing nucleoside triphosphate hydrolases"/>
    <property type="match status" value="1"/>
</dbReference>